<evidence type="ECO:0000313" key="1">
    <source>
        <dbReference type="EMBL" id="KAG7519523.1"/>
    </source>
</evidence>
<organism evidence="1 2">
    <name type="scientific">Solea senegalensis</name>
    <name type="common">Senegalese sole</name>
    <dbReference type="NCBI Taxonomy" id="28829"/>
    <lineage>
        <taxon>Eukaryota</taxon>
        <taxon>Metazoa</taxon>
        <taxon>Chordata</taxon>
        <taxon>Craniata</taxon>
        <taxon>Vertebrata</taxon>
        <taxon>Euteleostomi</taxon>
        <taxon>Actinopterygii</taxon>
        <taxon>Neopterygii</taxon>
        <taxon>Teleostei</taxon>
        <taxon>Neoteleostei</taxon>
        <taxon>Acanthomorphata</taxon>
        <taxon>Carangaria</taxon>
        <taxon>Pleuronectiformes</taxon>
        <taxon>Pleuronectoidei</taxon>
        <taxon>Soleidae</taxon>
        <taxon>Solea</taxon>
    </lineage>
</organism>
<evidence type="ECO:0000313" key="2">
    <source>
        <dbReference type="Proteomes" id="UP000693946"/>
    </source>
</evidence>
<reference evidence="1 2" key="1">
    <citation type="journal article" date="2021" name="Sci. Rep.">
        <title>Chromosome anchoring in Senegalese sole (Solea senegalensis) reveals sex-associated markers and genome rearrangements in flatfish.</title>
        <authorList>
            <person name="Guerrero-Cozar I."/>
            <person name="Gomez-Garrido J."/>
            <person name="Berbel C."/>
            <person name="Martinez-Blanch J.F."/>
            <person name="Alioto T."/>
            <person name="Claros M.G."/>
            <person name="Gagnaire P.A."/>
            <person name="Manchado M."/>
        </authorList>
    </citation>
    <scope>NUCLEOTIDE SEQUENCE [LARGE SCALE GENOMIC DNA]</scope>
    <source>
        <strain evidence="1">Sse05_10M</strain>
    </source>
</reference>
<proteinExistence type="predicted"/>
<sequence>MQLSCSHCHFLTLYQSLWCKEATAAKQTSGGVHQGDNRLYDVTTTRGDIVETHTQDD</sequence>
<dbReference type="EMBL" id="JAGKHQ010000003">
    <property type="protein sequence ID" value="KAG7519523.1"/>
    <property type="molecule type" value="Genomic_DNA"/>
</dbReference>
<name>A0AAV6SSB9_SOLSE</name>
<accession>A0AAV6SSB9</accession>
<keyword evidence="2" id="KW-1185">Reference proteome</keyword>
<protein>
    <submittedName>
        <fullName evidence="1">Uncharacterized protein</fullName>
    </submittedName>
</protein>
<dbReference type="AlphaFoldDB" id="A0AAV6SSB9"/>
<gene>
    <name evidence="1" type="ORF">JOB18_010523</name>
</gene>
<comment type="caution">
    <text evidence="1">The sequence shown here is derived from an EMBL/GenBank/DDBJ whole genome shotgun (WGS) entry which is preliminary data.</text>
</comment>
<dbReference type="Proteomes" id="UP000693946">
    <property type="component" value="Linkage Group LG11"/>
</dbReference>